<keyword evidence="1" id="KW-0732">Signal</keyword>
<feature type="signal peptide" evidence="1">
    <location>
        <begin position="1"/>
        <end position="19"/>
    </location>
</feature>
<dbReference type="PROSITE" id="PS51257">
    <property type="entry name" value="PROKAR_LIPOPROTEIN"/>
    <property type="match status" value="1"/>
</dbReference>
<organism evidence="2 3">
    <name type="scientific">Melghiribacillus thermohalophilus</name>
    <dbReference type="NCBI Taxonomy" id="1324956"/>
    <lineage>
        <taxon>Bacteria</taxon>
        <taxon>Bacillati</taxon>
        <taxon>Bacillota</taxon>
        <taxon>Bacilli</taxon>
        <taxon>Bacillales</taxon>
        <taxon>Bacillaceae</taxon>
        <taxon>Melghiribacillus</taxon>
    </lineage>
</organism>
<accession>A0A4R3N677</accession>
<dbReference type="RefSeq" id="WP_132371305.1">
    <property type="nucleotide sequence ID" value="NZ_SMAN01000005.1"/>
</dbReference>
<sequence>MLIQRMILIMVAVAGFLVAAGCQQDTQAAENRGQEKIIRLEYLDPDQTYSDQIQEWLNQAIQDSNDRVHQYSSEGYEYIYAKGYTKAKAAYTYTDIGGATSSTLTITLLRGKQGDEVFARIAYDPEGCCTGMEIDITEDEPF</sequence>
<keyword evidence="3" id="KW-1185">Reference proteome</keyword>
<gene>
    <name evidence="2" type="ORF">EDD68_10527</name>
</gene>
<feature type="chain" id="PRO_5039355320" evidence="1">
    <location>
        <begin position="20"/>
        <end position="142"/>
    </location>
</feature>
<dbReference type="EMBL" id="SMAN01000005">
    <property type="protein sequence ID" value="TCT24575.1"/>
    <property type="molecule type" value="Genomic_DNA"/>
</dbReference>
<evidence type="ECO:0000313" key="2">
    <source>
        <dbReference type="EMBL" id="TCT24575.1"/>
    </source>
</evidence>
<reference evidence="2 3" key="1">
    <citation type="submission" date="2019-03" db="EMBL/GenBank/DDBJ databases">
        <title>Genomic Encyclopedia of Type Strains, Phase IV (KMG-IV): sequencing the most valuable type-strain genomes for metagenomic binning, comparative biology and taxonomic classification.</title>
        <authorList>
            <person name="Goeker M."/>
        </authorList>
    </citation>
    <scope>NUCLEOTIDE SEQUENCE [LARGE SCALE GENOMIC DNA]</scope>
    <source>
        <strain evidence="2 3">DSM 25894</strain>
    </source>
</reference>
<evidence type="ECO:0000256" key="1">
    <source>
        <dbReference type="SAM" id="SignalP"/>
    </source>
</evidence>
<protein>
    <submittedName>
        <fullName evidence="2">Uncharacterized protein</fullName>
    </submittedName>
</protein>
<name>A0A4R3N677_9BACI</name>
<dbReference type="OrthoDB" id="2969254at2"/>
<dbReference type="Proteomes" id="UP000294650">
    <property type="component" value="Unassembled WGS sequence"/>
</dbReference>
<proteinExistence type="predicted"/>
<evidence type="ECO:0000313" key="3">
    <source>
        <dbReference type="Proteomes" id="UP000294650"/>
    </source>
</evidence>
<comment type="caution">
    <text evidence="2">The sequence shown here is derived from an EMBL/GenBank/DDBJ whole genome shotgun (WGS) entry which is preliminary data.</text>
</comment>
<dbReference type="AlphaFoldDB" id="A0A4R3N677"/>